<dbReference type="PROSITE" id="PS01124">
    <property type="entry name" value="HTH_ARAC_FAMILY_2"/>
    <property type="match status" value="1"/>
</dbReference>
<protein>
    <submittedName>
        <fullName evidence="11">Response regulator</fullName>
    </submittedName>
</protein>
<proteinExistence type="predicted"/>
<dbReference type="InterPro" id="IPR051552">
    <property type="entry name" value="HptR"/>
</dbReference>
<dbReference type="RefSeq" id="WP_164819803.1">
    <property type="nucleotide sequence ID" value="NZ_JAROBY010000069.1"/>
</dbReference>
<dbReference type="CDD" id="cd17536">
    <property type="entry name" value="REC_YesN-like"/>
    <property type="match status" value="1"/>
</dbReference>
<dbReference type="Pfam" id="PF12833">
    <property type="entry name" value="HTH_18"/>
    <property type="match status" value="1"/>
</dbReference>
<evidence type="ECO:0000256" key="3">
    <source>
        <dbReference type="ARBA" id="ARBA00022553"/>
    </source>
</evidence>
<dbReference type="SMART" id="SM00448">
    <property type="entry name" value="REC"/>
    <property type="match status" value="1"/>
</dbReference>
<evidence type="ECO:0000259" key="9">
    <source>
        <dbReference type="PROSITE" id="PS01124"/>
    </source>
</evidence>
<dbReference type="EMBL" id="JAROBY010000069">
    <property type="protein sequence ID" value="MEB4798130.1"/>
    <property type="molecule type" value="Genomic_DNA"/>
</dbReference>
<keyword evidence="3 8" id="KW-0597">Phosphoprotein</keyword>
<dbReference type="SUPFAM" id="SSF46689">
    <property type="entry name" value="Homeodomain-like"/>
    <property type="match status" value="2"/>
</dbReference>
<evidence type="ECO:0000256" key="4">
    <source>
        <dbReference type="ARBA" id="ARBA00023012"/>
    </source>
</evidence>
<dbReference type="InterPro" id="IPR001789">
    <property type="entry name" value="Sig_transdc_resp-reg_receiver"/>
</dbReference>
<gene>
    <name evidence="11" type="ORF">P5G65_29915</name>
</gene>
<feature type="domain" description="HTH araC/xylS-type" evidence="9">
    <location>
        <begin position="431"/>
        <end position="529"/>
    </location>
</feature>
<dbReference type="PANTHER" id="PTHR42713:SF3">
    <property type="entry name" value="TRANSCRIPTIONAL REGULATORY PROTEIN HPTR"/>
    <property type="match status" value="1"/>
</dbReference>
<feature type="modified residue" description="4-aspartylphosphate" evidence="8">
    <location>
        <position position="72"/>
    </location>
</feature>
<dbReference type="InterPro" id="IPR018060">
    <property type="entry name" value="HTH_AraC"/>
</dbReference>
<sequence length="532" mass="61933">MYHLSNRSWVNLDAEGGWVYKALVVDDERIEREGIKFLIETLGLSLLTAEAENGVKAWEYLQAHEVDILFTDIRMPFMDGLALAAKAKKLHPKLKVIIVSAFGDFEYAKQAIQIHVVHYLLKPVEVAEFLEVVTQVVRLCDEDREQRERTLKLQQVYEIGNRYVQEQTLLNLLQGTASTRNALAGETLFEWLDEHARYRVVLMDMRRKFFDSVDHGFEAELKSMLPWDCLYVNLNEYQSVLFLHIEKSWDDITSLESYGLLLQEYLLVKYHANHVLVFSKLLNGFQMLPTEFQEMEKALEHKFFLPATAMMFTEQGCTPRKEEPVYIERLLEEISTYMTYGETLLIRNGIEQMFDVLQNSNSLSNIYVKYICSEIAKKYIQTYKRESHACFHRFVEQIYTTQNLVQLKELMNDLIVEREKPATESTRKVIGEVLKLIHRNYGQDIGLDSLAEKAYLSPSYLSHLFKKETGASLVKYITCYRLEKAGELLRSTTKKISDISQEVGYTNFAYFCSIFKNYYGKTPAKYREGDTA</sequence>
<dbReference type="Gene3D" id="1.10.10.60">
    <property type="entry name" value="Homeodomain-like"/>
    <property type="match status" value="2"/>
</dbReference>
<dbReference type="PANTHER" id="PTHR42713">
    <property type="entry name" value="HISTIDINE KINASE-RELATED"/>
    <property type="match status" value="1"/>
</dbReference>
<comment type="subcellular location">
    <subcellularLocation>
        <location evidence="1">Cytoplasm</location>
    </subcellularLocation>
</comment>
<keyword evidence="4" id="KW-0902">Two-component regulatory system</keyword>
<evidence type="ECO:0000313" key="12">
    <source>
        <dbReference type="Proteomes" id="UP001355653"/>
    </source>
</evidence>
<dbReference type="InterPro" id="IPR011006">
    <property type="entry name" value="CheY-like_superfamily"/>
</dbReference>
<evidence type="ECO:0000256" key="8">
    <source>
        <dbReference type="PROSITE-ProRule" id="PRU00169"/>
    </source>
</evidence>
<dbReference type="InterPro" id="IPR020449">
    <property type="entry name" value="Tscrpt_reg_AraC-type_HTH"/>
</dbReference>
<evidence type="ECO:0000256" key="7">
    <source>
        <dbReference type="ARBA" id="ARBA00023163"/>
    </source>
</evidence>
<dbReference type="Proteomes" id="UP001355653">
    <property type="component" value="Unassembled WGS sequence"/>
</dbReference>
<dbReference type="InterPro" id="IPR009057">
    <property type="entry name" value="Homeodomain-like_sf"/>
</dbReference>
<dbReference type="Pfam" id="PF00072">
    <property type="entry name" value="Response_reg"/>
    <property type="match status" value="1"/>
</dbReference>
<keyword evidence="12" id="KW-1185">Reference proteome</keyword>
<feature type="domain" description="Response regulatory" evidence="10">
    <location>
        <begin position="21"/>
        <end position="137"/>
    </location>
</feature>
<keyword evidence="5" id="KW-0805">Transcription regulation</keyword>
<reference evidence="11 12" key="1">
    <citation type="submission" date="2023-03" db="EMBL/GenBank/DDBJ databases">
        <title>Bacillus Genome Sequencing.</title>
        <authorList>
            <person name="Dunlap C."/>
        </authorList>
    </citation>
    <scope>NUCLEOTIDE SEQUENCE [LARGE SCALE GENOMIC DNA]</scope>
    <source>
        <strain evidence="11 12">NRS-1351</strain>
    </source>
</reference>
<keyword evidence="6" id="KW-0238">DNA-binding</keyword>
<organism evidence="11 12">
    <name type="scientific">Paenibacillus chondroitinus</name>
    <dbReference type="NCBI Taxonomy" id="59842"/>
    <lineage>
        <taxon>Bacteria</taxon>
        <taxon>Bacillati</taxon>
        <taxon>Bacillota</taxon>
        <taxon>Bacilli</taxon>
        <taxon>Bacillales</taxon>
        <taxon>Paenibacillaceae</taxon>
        <taxon>Paenibacillus</taxon>
    </lineage>
</organism>
<dbReference type="SUPFAM" id="SSF52172">
    <property type="entry name" value="CheY-like"/>
    <property type="match status" value="1"/>
</dbReference>
<evidence type="ECO:0000313" key="11">
    <source>
        <dbReference type="EMBL" id="MEB4798130.1"/>
    </source>
</evidence>
<dbReference type="PRINTS" id="PR00032">
    <property type="entry name" value="HTHARAC"/>
</dbReference>
<name>A0ABU6DK33_9BACL</name>
<keyword evidence="7" id="KW-0804">Transcription</keyword>
<dbReference type="Gene3D" id="3.40.50.2300">
    <property type="match status" value="1"/>
</dbReference>
<dbReference type="SMART" id="SM00342">
    <property type="entry name" value="HTH_ARAC"/>
    <property type="match status" value="1"/>
</dbReference>
<comment type="caution">
    <text evidence="11">The sequence shown here is derived from an EMBL/GenBank/DDBJ whole genome shotgun (WGS) entry which is preliminary data.</text>
</comment>
<accession>A0ABU6DK33</accession>
<dbReference type="PROSITE" id="PS50110">
    <property type="entry name" value="RESPONSE_REGULATORY"/>
    <property type="match status" value="1"/>
</dbReference>
<evidence type="ECO:0000256" key="1">
    <source>
        <dbReference type="ARBA" id="ARBA00004496"/>
    </source>
</evidence>
<evidence type="ECO:0000256" key="5">
    <source>
        <dbReference type="ARBA" id="ARBA00023015"/>
    </source>
</evidence>
<keyword evidence="2" id="KW-0963">Cytoplasm</keyword>
<evidence type="ECO:0000256" key="2">
    <source>
        <dbReference type="ARBA" id="ARBA00022490"/>
    </source>
</evidence>
<evidence type="ECO:0000256" key="6">
    <source>
        <dbReference type="ARBA" id="ARBA00023125"/>
    </source>
</evidence>
<evidence type="ECO:0000259" key="10">
    <source>
        <dbReference type="PROSITE" id="PS50110"/>
    </source>
</evidence>